<dbReference type="Proteomes" id="UP000646484">
    <property type="component" value="Unassembled WGS sequence"/>
</dbReference>
<evidence type="ECO:0000313" key="2">
    <source>
        <dbReference type="EMBL" id="MBC5623558.1"/>
    </source>
</evidence>
<accession>A0ABR7D6G0</accession>
<evidence type="ECO:0000256" key="1">
    <source>
        <dbReference type="SAM" id="SignalP"/>
    </source>
</evidence>
<protein>
    <recommendedName>
        <fullName evidence="4">Lipoprotein</fullName>
    </recommendedName>
</protein>
<dbReference type="RefSeq" id="WP_186978590.1">
    <property type="nucleotide sequence ID" value="NZ_JACOOH010000012.1"/>
</dbReference>
<evidence type="ECO:0008006" key="4">
    <source>
        <dbReference type="Google" id="ProtNLM"/>
    </source>
</evidence>
<feature type="signal peptide" evidence="1">
    <location>
        <begin position="1"/>
        <end position="20"/>
    </location>
</feature>
<name>A0ABR7D6G0_9BACT</name>
<sequence length="275" mass="32680">MKKITIYLTALCLLCCMACSEDKEIGKVAPLTMAYELPQGKSTADDRIVELYNQYGMFIVYDYKNRDFIYDNPLESYTYELPDPLYVQDMMDLLEDIWFGFYSEKLHQKTLPYQIFLAKELMNYDDQSVFVVFGNFSMAFGRCSDEIRNMTPGEKLALKNELQSTLWWRRWIYGKVIEVPEAFYEVSNYDIKTTNRDESAENYYKAEGFISYIDGLTFKNEDIEAFIKGMVTWTSERWAEEFKWPLVKKKYDILRDYYLKNYDIDLKKVGDAVYE</sequence>
<keyword evidence="1" id="KW-0732">Signal</keyword>
<dbReference type="Gene3D" id="3.40.390.70">
    <property type="match status" value="1"/>
</dbReference>
<comment type="caution">
    <text evidence="2">The sequence shown here is derived from an EMBL/GenBank/DDBJ whole genome shotgun (WGS) entry which is preliminary data.</text>
</comment>
<feature type="chain" id="PRO_5046697041" description="Lipoprotein" evidence="1">
    <location>
        <begin position="21"/>
        <end position="275"/>
    </location>
</feature>
<evidence type="ECO:0000313" key="3">
    <source>
        <dbReference type="Proteomes" id="UP000646484"/>
    </source>
</evidence>
<gene>
    <name evidence="2" type="ORF">H8S64_20900</name>
</gene>
<keyword evidence="3" id="KW-1185">Reference proteome</keyword>
<reference evidence="2 3" key="1">
    <citation type="submission" date="2020-08" db="EMBL/GenBank/DDBJ databases">
        <title>Genome public.</title>
        <authorList>
            <person name="Liu C."/>
            <person name="Sun Q."/>
        </authorList>
    </citation>
    <scope>NUCLEOTIDE SEQUENCE [LARGE SCALE GENOMIC DNA]</scope>
    <source>
        <strain evidence="2 3">NSJ-56</strain>
    </source>
</reference>
<dbReference type="EMBL" id="JACOOH010000012">
    <property type="protein sequence ID" value="MBC5623558.1"/>
    <property type="molecule type" value="Genomic_DNA"/>
</dbReference>
<proteinExistence type="predicted"/>
<organism evidence="2 3">
    <name type="scientific">Butyricimonas hominis</name>
    <dbReference type="NCBI Taxonomy" id="2763032"/>
    <lineage>
        <taxon>Bacteria</taxon>
        <taxon>Pseudomonadati</taxon>
        <taxon>Bacteroidota</taxon>
        <taxon>Bacteroidia</taxon>
        <taxon>Bacteroidales</taxon>
        <taxon>Odoribacteraceae</taxon>
        <taxon>Butyricimonas</taxon>
    </lineage>
</organism>